<keyword evidence="6" id="KW-0228">DNA excision</keyword>
<gene>
    <name evidence="16" type="ORF">Airi01_039280</name>
</gene>
<evidence type="ECO:0000256" key="7">
    <source>
        <dbReference type="ARBA" id="ARBA00022840"/>
    </source>
</evidence>
<dbReference type="SUPFAM" id="SSF52540">
    <property type="entry name" value="P-loop containing nucleoside triphosphate hydrolases"/>
    <property type="match status" value="2"/>
</dbReference>
<dbReference type="PROSITE" id="PS50893">
    <property type="entry name" value="ABC_TRANSPORTER_2"/>
    <property type="match status" value="1"/>
</dbReference>
<dbReference type="GO" id="GO:0004518">
    <property type="term" value="F:nuclease activity"/>
    <property type="evidence" value="ECO:0007669"/>
    <property type="project" value="UniProtKB-KW"/>
</dbReference>
<dbReference type="GO" id="GO:0005737">
    <property type="term" value="C:cytoplasm"/>
    <property type="evidence" value="ECO:0007669"/>
    <property type="project" value="UniProtKB-SubCell"/>
</dbReference>
<evidence type="ECO:0000256" key="3">
    <source>
        <dbReference type="ARBA" id="ARBA00022737"/>
    </source>
</evidence>
<evidence type="ECO:0000256" key="5">
    <source>
        <dbReference type="ARBA" id="ARBA00022763"/>
    </source>
</evidence>
<evidence type="ECO:0000256" key="8">
    <source>
        <dbReference type="ARBA" id="ARBA00022881"/>
    </source>
</evidence>
<organism evidence="16 17">
    <name type="scientific">Actinoallomurus iriomotensis</name>
    <dbReference type="NCBI Taxonomy" id="478107"/>
    <lineage>
        <taxon>Bacteria</taxon>
        <taxon>Bacillati</taxon>
        <taxon>Actinomycetota</taxon>
        <taxon>Actinomycetes</taxon>
        <taxon>Streptosporangiales</taxon>
        <taxon>Thermomonosporaceae</taxon>
        <taxon>Actinoallomurus</taxon>
    </lineage>
</organism>
<keyword evidence="2" id="KW-0963">Cytoplasm</keyword>
<dbReference type="GO" id="GO:0016887">
    <property type="term" value="F:ATP hydrolysis activity"/>
    <property type="evidence" value="ECO:0007669"/>
    <property type="project" value="InterPro"/>
</dbReference>
<dbReference type="Gene3D" id="1.10.8.280">
    <property type="entry name" value="ABC transporter ATPase domain-like"/>
    <property type="match status" value="1"/>
</dbReference>
<comment type="similarity">
    <text evidence="11">Belongs to the ABC transporter superfamily. UvrA family.</text>
</comment>
<evidence type="ECO:0000256" key="10">
    <source>
        <dbReference type="ARBA" id="ARBA00023204"/>
    </source>
</evidence>
<feature type="domain" description="ABC transporter" evidence="15">
    <location>
        <begin position="466"/>
        <end position="772"/>
    </location>
</feature>
<dbReference type="Pfam" id="PF00005">
    <property type="entry name" value="ABC_tran"/>
    <property type="match status" value="1"/>
</dbReference>
<evidence type="ECO:0000256" key="11">
    <source>
        <dbReference type="ARBA" id="ARBA00038000"/>
    </source>
</evidence>
<dbReference type="InterPro" id="IPR017871">
    <property type="entry name" value="ABC_transporter-like_CS"/>
</dbReference>
<keyword evidence="3" id="KW-0677">Repeat</keyword>
<dbReference type="Gene3D" id="1.20.1580.10">
    <property type="entry name" value="ABC transporter ATPase like domain"/>
    <property type="match status" value="2"/>
</dbReference>
<dbReference type="GO" id="GO:0006281">
    <property type="term" value="P:DNA repair"/>
    <property type="evidence" value="ECO:0007669"/>
    <property type="project" value="UniProtKB-KW"/>
</dbReference>
<protein>
    <recommendedName>
        <fullName evidence="12">UvrABC system protein A</fullName>
    </recommendedName>
    <alternativeName>
        <fullName evidence="13">Excinuclease ABC subunit A</fullName>
    </alternativeName>
</protein>
<dbReference type="GO" id="GO:0005524">
    <property type="term" value="F:ATP binding"/>
    <property type="evidence" value="ECO:0007669"/>
    <property type="project" value="UniProtKB-KW"/>
</dbReference>
<keyword evidence="10" id="KW-0234">DNA repair</keyword>
<evidence type="ECO:0000256" key="13">
    <source>
        <dbReference type="ARBA" id="ARBA00042156"/>
    </source>
</evidence>
<evidence type="ECO:0000256" key="14">
    <source>
        <dbReference type="SAM" id="MobiDB-lite"/>
    </source>
</evidence>
<evidence type="ECO:0000259" key="15">
    <source>
        <dbReference type="PROSITE" id="PS50893"/>
    </source>
</evidence>
<keyword evidence="4" id="KW-0547">Nucleotide-binding</keyword>
<proteinExistence type="inferred from homology"/>
<evidence type="ECO:0000256" key="12">
    <source>
        <dbReference type="ARBA" id="ARBA00039316"/>
    </source>
</evidence>
<keyword evidence="8" id="KW-0267">Excision nuclease</keyword>
<dbReference type="GO" id="GO:0003677">
    <property type="term" value="F:DNA binding"/>
    <property type="evidence" value="ECO:0007669"/>
    <property type="project" value="UniProtKB-KW"/>
</dbReference>
<comment type="caution">
    <text evidence="16">The sequence shown here is derived from an EMBL/GenBank/DDBJ whole genome shotgun (WGS) entry which is preliminary data.</text>
</comment>
<dbReference type="PANTHER" id="PTHR43152:SF3">
    <property type="entry name" value="UVRABC SYSTEM PROTEIN A"/>
    <property type="match status" value="1"/>
</dbReference>
<evidence type="ECO:0000256" key="2">
    <source>
        <dbReference type="ARBA" id="ARBA00022490"/>
    </source>
</evidence>
<sequence length="782" mass="84568">MRHVEHGPTLLRSWPDRVCSYGGDVAPFQQTQRMIRIRGARTNNLMAVSLDVPRGALVVFAGVSGSGKSSLVFDTIAAEAGYQLNETYPPFVRNRLPQWSRPEVDLIEGLSPVVVIDQRRLGGNARSTVGTITDAYSYLRLLFSRIGEPYVGESNHFSFNDPAGMCPTCAGLGETLTPDAERMLDPDRSLDHGAILLPGFDNGQYRYRRYAEIGSFDPSRPLREWTADERQALLHGGAAAARLTPRPPKDYEGLVELFERLYLHTADQLSERKQAVLDRFTRSATCPDCHGERLGAAARTARVLDRTIVEMSRLEIGELAGVIAGVREPNVAPVVAALREKLTALTAIGLGYLSLARPTTTLSGGESQRIKTVRHLGSSLTEMLYVFDEPTVGLHPHDVRSMTGLLTLLRDRGNTVLVVEHDPGVMRVADRIVEIGPGAGDDGGRVVFDGGFDDLLVAGTPTGRGLRESPAPRRPRGANGRLRIENAGRNNLRDVSVDVPVGVLTVITGVAGSGKSSLVAELVDRHPATVVDQRPVTANRRSTLLTYSGVAPAIRRLFARRNGVSAALFSANSAGACPACEGVGVVRTDLAFMDGHESVCEACGGRRFTDEVLTHTVDGLTIADVDDLTVGEATRRLRDPGIVRALRHIAEVGLGYVRLGQPLTTMSGGECQRLKIARELARPDEHTLYVLDEPTTGLHLSDIDTLLDVLGRLVDKGNTVVVIEHDLEVIRRADWVIDLGPGPGRHGGRVLFEGIPERLAECRESATGAALAVRPRSHEASA</sequence>
<dbReference type="CDD" id="cd03270">
    <property type="entry name" value="ABC_UvrA_I"/>
    <property type="match status" value="1"/>
</dbReference>
<feature type="region of interest" description="Disordered" evidence="14">
    <location>
        <begin position="460"/>
        <end position="479"/>
    </location>
</feature>
<evidence type="ECO:0000313" key="16">
    <source>
        <dbReference type="EMBL" id="GLY75661.1"/>
    </source>
</evidence>
<keyword evidence="5" id="KW-0227">DNA damage</keyword>
<comment type="subcellular location">
    <subcellularLocation>
        <location evidence="1">Cytoplasm</location>
    </subcellularLocation>
</comment>
<dbReference type="InterPro" id="IPR003593">
    <property type="entry name" value="AAA+_ATPase"/>
</dbReference>
<dbReference type="PANTHER" id="PTHR43152">
    <property type="entry name" value="UVRABC SYSTEM PROTEIN A"/>
    <property type="match status" value="1"/>
</dbReference>
<accession>A0A9W6RGH1</accession>
<dbReference type="InterPro" id="IPR027417">
    <property type="entry name" value="P-loop_NTPase"/>
</dbReference>
<dbReference type="SMART" id="SM00382">
    <property type="entry name" value="AAA"/>
    <property type="match status" value="2"/>
</dbReference>
<evidence type="ECO:0000256" key="1">
    <source>
        <dbReference type="ARBA" id="ARBA00004496"/>
    </source>
</evidence>
<dbReference type="Proteomes" id="UP001165135">
    <property type="component" value="Unassembled WGS sequence"/>
</dbReference>
<dbReference type="AlphaFoldDB" id="A0A9W6RGH1"/>
<dbReference type="PROSITE" id="PS00211">
    <property type="entry name" value="ABC_TRANSPORTER_1"/>
    <property type="match status" value="1"/>
</dbReference>
<dbReference type="InterPro" id="IPR003439">
    <property type="entry name" value="ABC_transporter-like_ATP-bd"/>
</dbReference>
<dbReference type="EMBL" id="BSTJ01000004">
    <property type="protein sequence ID" value="GLY75661.1"/>
    <property type="molecule type" value="Genomic_DNA"/>
</dbReference>
<evidence type="ECO:0000256" key="4">
    <source>
        <dbReference type="ARBA" id="ARBA00022741"/>
    </source>
</evidence>
<evidence type="ECO:0000256" key="9">
    <source>
        <dbReference type="ARBA" id="ARBA00023125"/>
    </source>
</evidence>
<evidence type="ECO:0000313" key="17">
    <source>
        <dbReference type="Proteomes" id="UP001165135"/>
    </source>
</evidence>
<evidence type="ECO:0000256" key="6">
    <source>
        <dbReference type="ARBA" id="ARBA00022769"/>
    </source>
</evidence>
<dbReference type="Gene3D" id="3.40.50.300">
    <property type="entry name" value="P-loop containing nucleotide triphosphate hydrolases"/>
    <property type="match status" value="3"/>
</dbReference>
<keyword evidence="7" id="KW-0067">ATP-binding</keyword>
<keyword evidence="9" id="KW-0238">DNA-binding</keyword>
<reference evidence="16" key="1">
    <citation type="submission" date="2023-03" db="EMBL/GenBank/DDBJ databases">
        <title>Actinoallomurus iriomotensis NBRC 103681.</title>
        <authorList>
            <person name="Ichikawa N."/>
            <person name="Sato H."/>
            <person name="Tonouchi N."/>
        </authorList>
    </citation>
    <scope>NUCLEOTIDE SEQUENCE</scope>
    <source>
        <strain evidence="16">NBRC 103681</strain>
    </source>
</reference>
<name>A0A9W6RGH1_9ACTN</name>